<dbReference type="PANTHER" id="PTHR21248">
    <property type="entry name" value="CARDIOLIPIN SYNTHASE"/>
    <property type="match status" value="1"/>
</dbReference>
<name>V8CE38_9HELI</name>
<dbReference type="GO" id="GO:0030572">
    <property type="term" value="F:phosphatidyltransferase activity"/>
    <property type="evidence" value="ECO:0007669"/>
    <property type="project" value="UniProtKB-ARBA"/>
</dbReference>
<dbReference type="EMBL" id="AZJI01000001">
    <property type="protein sequence ID" value="ETD24976.1"/>
    <property type="molecule type" value="Genomic_DNA"/>
</dbReference>
<comment type="caution">
    <text evidence="2">The sequence shown here is derived from an EMBL/GenBank/DDBJ whole genome shotgun (WGS) entry which is preliminary data.</text>
</comment>
<dbReference type="STRING" id="1357400.HMPREF2086_00311"/>
<proteinExistence type="predicted"/>
<evidence type="ECO:0000313" key="3">
    <source>
        <dbReference type="Proteomes" id="UP000018731"/>
    </source>
</evidence>
<dbReference type="PANTHER" id="PTHR21248:SF22">
    <property type="entry name" value="PHOSPHOLIPASE D"/>
    <property type="match status" value="1"/>
</dbReference>
<feature type="domain" description="PLD phosphodiesterase" evidence="1">
    <location>
        <begin position="450"/>
        <end position="472"/>
    </location>
</feature>
<dbReference type="Proteomes" id="UP000018731">
    <property type="component" value="Unassembled WGS sequence"/>
</dbReference>
<reference evidence="2 3" key="1">
    <citation type="journal article" date="2014" name="Genome Announc.">
        <title>Draft genome sequences of six enterohepatic helicobacter species isolated from humans and one from rhesus macaques.</title>
        <authorList>
            <person name="Shen Z."/>
            <person name="Sheh A."/>
            <person name="Young S.K."/>
            <person name="Abouelliel A."/>
            <person name="Ward D.V."/>
            <person name="Earl A.M."/>
            <person name="Fox J.G."/>
        </authorList>
    </citation>
    <scope>NUCLEOTIDE SEQUENCE [LARGE SCALE GENOMIC DNA]</scope>
    <source>
        <strain evidence="2 3">MIT 99-5501</strain>
    </source>
</reference>
<dbReference type="AlphaFoldDB" id="V8CE38"/>
<dbReference type="SUPFAM" id="SSF56024">
    <property type="entry name" value="Phospholipase D/nuclease"/>
    <property type="match status" value="1"/>
</dbReference>
<dbReference type="InterPro" id="IPR001736">
    <property type="entry name" value="PLipase_D/transphosphatidylase"/>
</dbReference>
<protein>
    <recommendedName>
        <fullName evidence="1">PLD phosphodiesterase domain-containing protein</fullName>
    </recommendedName>
</protein>
<keyword evidence="3" id="KW-1185">Reference proteome</keyword>
<organism evidence="2 3">
    <name type="scientific">Helicobacter macacae MIT 99-5501</name>
    <dbReference type="NCBI Taxonomy" id="1357400"/>
    <lineage>
        <taxon>Bacteria</taxon>
        <taxon>Pseudomonadati</taxon>
        <taxon>Campylobacterota</taxon>
        <taxon>Epsilonproteobacteria</taxon>
        <taxon>Campylobacterales</taxon>
        <taxon>Helicobacteraceae</taxon>
        <taxon>Helicobacter</taxon>
    </lineage>
</organism>
<dbReference type="Gene3D" id="3.30.870.10">
    <property type="entry name" value="Endonuclease Chain A"/>
    <property type="match status" value="1"/>
</dbReference>
<sequence length="499" mass="57835">MAKKKVAPQTNEHTKSAESIYDKFDMHLLTHKYSDYYISKKESDENLAQMGLVKEGDENDEGDFVWYDTREVFYPVYKTIIDYQITTIQPIHPIIIAILKSVKYLETLKNANIAQKLKSITQLDDEIYGSIIAELITKGLLNNENDKIRLSNKGKDALKKEKEKIVNDESAVVAIDGIYNEVLEVVKSVKEMNLPHKPSKDSIELKPLFKARPRSESLYEEFSENKTLYQVLVEALQGLDSVDKYSIDDAGQSERQSTEVSNILAVRDVRKFYKKYICLFYKNAHDEEKILVVDERYEINAEITKLFDRLISEQNLTPSNANSNAWKDKEDKRERLSKEVIESRLKSALDLSEGAMLEVGEHKRYFIYVLKNAKKHIYIQSPWVRHNVLEIYKEYIQSALEKGVKITIKYGMQKRGEKDKQEIDEKALAYLNELKAKYGNFSLKHGSDDHSKIIICDDEFMIVGSFNWLSFAPRDDKRSETSTINKNKESIKKQIAKFD</sequence>
<dbReference type="eggNOG" id="COG1502">
    <property type="taxonomic scope" value="Bacteria"/>
</dbReference>
<dbReference type="PATRIC" id="fig|1357400.3.peg.429"/>
<dbReference type="Pfam" id="PF13091">
    <property type="entry name" value="PLDc_2"/>
    <property type="match status" value="1"/>
</dbReference>
<evidence type="ECO:0000259" key="1">
    <source>
        <dbReference type="PROSITE" id="PS50035"/>
    </source>
</evidence>
<dbReference type="RefSeq" id="WP_023926978.1">
    <property type="nucleotide sequence ID" value="NZ_KI669454.1"/>
</dbReference>
<gene>
    <name evidence="2" type="ORF">HMPREF2086_00311</name>
</gene>
<dbReference type="InterPro" id="IPR025202">
    <property type="entry name" value="PLD-like_dom"/>
</dbReference>
<dbReference type="PROSITE" id="PS50035">
    <property type="entry name" value="PLD"/>
    <property type="match status" value="1"/>
</dbReference>
<evidence type="ECO:0000313" key="2">
    <source>
        <dbReference type="EMBL" id="ETD24976.1"/>
    </source>
</evidence>
<dbReference type="HOGENOM" id="CLU_574557_0_0_7"/>
<dbReference type="GO" id="GO:0032049">
    <property type="term" value="P:cardiolipin biosynthetic process"/>
    <property type="evidence" value="ECO:0007669"/>
    <property type="project" value="UniProtKB-ARBA"/>
</dbReference>
<accession>V8CE38</accession>
<dbReference type="OrthoDB" id="6181299at2"/>